<gene>
    <name evidence="8" type="ordered locus">Clim_0480</name>
</gene>
<organism evidence="8 9">
    <name type="scientific">Chlorobium limicola (strain DSM 245 / NBRC 103803 / 6330)</name>
    <dbReference type="NCBI Taxonomy" id="290315"/>
    <lineage>
        <taxon>Bacteria</taxon>
        <taxon>Pseudomonadati</taxon>
        <taxon>Chlorobiota</taxon>
        <taxon>Chlorobiia</taxon>
        <taxon>Chlorobiales</taxon>
        <taxon>Chlorobiaceae</taxon>
        <taxon>Chlorobium/Pelodictyon group</taxon>
        <taxon>Chlorobium</taxon>
    </lineage>
</organism>
<dbReference type="InterPro" id="IPR043135">
    <property type="entry name" value="Fur_C"/>
</dbReference>
<feature type="binding site" evidence="7">
    <location>
        <position position="141"/>
    </location>
    <ligand>
        <name>Zn(2+)</name>
        <dbReference type="ChEBI" id="CHEBI:29105"/>
    </ligand>
</feature>
<keyword evidence="5" id="KW-0238">DNA-binding</keyword>
<dbReference type="Pfam" id="PF01475">
    <property type="entry name" value="FUR"/>
    <property type="match status" value="1"/>
</dbReference>
<comment type="similarity">
    <text evidence="1">Belongs to the Fur family.</text>
</comment>
<feature type="binding site" evidence="7">
    <location>
        <position position="104"/>
    </location>
    <ligand>
        <name>Zn(2+)</name>
        <dbReference type="ChEBI" id="CHEBI:29105"/>
    </ligand>
</feature>
<dbReference type="GO" id="GO:0003700">
    <property type="term" value="F:DNA-binding transcription factor activity"/>
    <property type="evidence" value="ECO:0007669"/>
    <property type="project" value="InterPro"/>
</dbReference>
<evidence type="ECO:0000256" key="1">
    <source>
        <dbReference type="ARBA" id="ARBA00007957"/>
    </source>
</evidence>
<dbReference type="AlphaFoldDB" id="B3EG40"/>
<keyword evidence="3 7" id="KW-0862">Zinc</keyword>
<dbReference type="GO" id="GO:1900376">
    <property type="term" value="P:regulation of secondary metabolite biosynthetic process"/>
    <property type="evidence" value="ECO:0007669"/>
    <property type="project" value="TreeGrafter"/>
</dbReference>
<evidence type="ECO:0000256" key="3">
    <source>
        <dbReference type="ARBA" id="ARBA00022833"/>
    </source>
</evidence>
<dbReference type="PANTHER" id="PTHR33202:SF8">
    <property type="entry name" value="PEROXIDE-RESPONSIVE REPRESSOR PERR"/>
    <property type="match status" value="1"/>
</dbReference>
<dbReference type="KEGG" id="cli:Clim_0480"/>
<dbReference type="GO" id="GO:0045892">
    <property type="term" value="P:negative regulation of DNA-templated transcription"/>
    <property type="evidence" value="ECO:0007669"/>
    <property type="project" value="TreeGrafter"/>
</dbReference>
<dbReference type="Proteomes" id="UP000008841">
    <property type="component" value="Chromosome"/>
</dbReference>
<dbReference type="OrthoDB" id="594893at2"/>
<dbReference type="CDD" id="cd07153">
    <property type="entry name" value="Fur_like"/>
    <property type="match status" value="1"/>
</dbReference>
<dbReference type="HOGENOM" id="CLU_096072_4_2_10"/>
<dbReference type="eggNOG" id="COG0735">
    <property type="taxonomic scope" value="Bacteria"/>
</dbReference>
<keyword evidence="4" id="KW-0805">Transcription regulation</keyword>
<dbReference type="InterPro" id="IPR036390">
    <property type="entry name" value="WH_DNA-bd_sf"/>
</dbReference>
<dbReference type="EMBL" id="CP001097">
    <property type="protein sequence ID" value="ACD89573.1"/>
    <property type="molecule type" value="Genomic_DNA"/>
</dbReference>
<dbReference type="InterPro" id="IPR036388">
    <property type="entry name" value="WH-like_DNA-bd_sf"/>
</dbReference>
<evidence type="ECO:0000256" key="2">
    <source>
        <dbReference type="ARBA" id="ARBA00022491"/>
    </source>
</evidence>
<keyword evidence="6" id="KW-0804">Transcription</keyword>
<evidence type="ECO:0000313" key="8">
    <source>
        <dbReference type="EMBL" id="ACD89573.1"/>
    </source>
</evidence>
<feature type="binding site" evidence="7">
    <location>
        <position position="101"/>
    </location>
    <ligand>
        <name>Zn(2+)</name>
        <dbReference type="ChEBI" id="CHEBI:29105"/>
    </ligand>
</feature>
<name>B3EG40_CHLL2</name>
<keyword evidence="7" id="KW-0479">Metal-binding</keyword>
<evidence type="ECO:0000313" key="9">
    <source>
        <dbReference type="Proteomes" id="UP000008841"/>
    </source>
</evidence>
<comment type="cofactor">
    <cofactor evidence="7">
        <name>Zn(2+)</name>
        <dbReference type="ChEBI" id="CHEBI:29105"/>
    </cofactor>
    <text evidence="7">Binds 1 zinc ion per subunit.</text>
</comment>
<dbReference type="GO" id="GO:0008270">
    <property type="term" value="F:zinc ion binding"/>
    <property type="evidence" value="ECO:0007669"/>
    <property type="project" value="TreeGrafter"/>
</dbReference>
<dbReference type="Gene3D" id="1.10.10.10">
    <property type="entry name" value="Winged helix-like DNA-binding domain superfamily/Winged helix DNA-binding domain"/>
    <property type="match status" value="1"/>
</dbReference>
<dbReference type="STRING" id="290315.Clim_0480"/>
<dbReference type="PANTHER" id="PTHR33202">
    <property type="entry name" value="ZINC UPTAKE REGULATION PROTEIN"/>
    <property type="match status" value="1"/>
</dbReference>
<proteinExistence type="inferred from homology"/>
<dbReference type="Gene3D" id="3.30.1490.190">
    <property type="match status" value="1"/>
</dbReference>
<evidence type="ECO:0000256" key="5">
    <source>
        <dbReference type="ARBA" id="ARBA00023125"/>
    </source>
</evidence>
<evidence type="ECO:0000256" key="7">
    <source>
        <dbReference type="PIRSR" id="PIRSR602481-1"/>
    </source>
</evidence>
<feature type="binding site" evidence="7">
    <location>
        <position position="144"/>
    </location>
    <ligand>
        <name>Zn(2+)</name>
        <dbReference type="ChEBI" id="CHEBI:29105"/>
    </ligand>
</feature>
<protein>
    <submittedName>
        <fullName evidence="8">Ferric uptake regulator, Fur family</fullName>
    </submittedName>
</protein>
<evidence type="ECO:0000256" key="4">
    <source>
        <dbReference type="ARBA" id="ARBA00023015"/>
    </source>
</evidence>
<accession>B3EG40</accession>
<reference evidence="8 9" key="1">
    <citation type="submission" date="2008-05" db="EMBL/GenBank/DDBJ databases">
        <title>Complete sequence of Chlorobium limicola DSM 245.</title>
        <authorList>
            <consortium name="US DOE Joint Genome Institute"/>
            <person name="Lucas S."/>
            <person name="Copeland A."/>
            <person name="Lapidus A."/>
            <person name="Glavina del Rio T."/>
            <person name="Dalin E."/>
            <person name="Tice H."/>
            <person name="Bruce D."/>
            <person name="Goodwin L."/>
            <person name="Pitluck S."/>
            <person name="Schmutz J."/>
            <person name="Larimer F."/>
            <person name="Land M."/>
            <person name="Hauser L."/>
            <person name="Kyrpides N."/>
            <person name="Ovchinnikova G."/>
            <person name="Zhao F."/>
            <person name="Li T."/>
            <person name="Liu Z."/>
            <person name="Overmann J."/>
            <person name="Bryant D.A."/>
            <person name="Richardson P."/>
        </authorList>
    </citation>
    <scope>NUCLEOTIDE SEQUENCE [LARGE SCALE GENOMIC DNA]</scope>
    <source>
        <strain evidence="9">DSM 245 / NBRC 103803 / 6330</strain>
    </source>
</reference>
<dbReference type="InterPro" id="IPR002481">
    <property type="entry name" value="FUR"/>
</dbReference>
<dbReference type="SUPFAM" id="SSF46785">
    <property type="entry name" value="Winged helix' DNA-binding domain"/>
    <property type="match status" value="1"/>
</dbReference>
<dbReference type="GO" id="GO:0000976">
    <property type="term" value="F:transcription cis-regulatory region binding"/>
    <property type="evidence" value="ECO:0007669"/>
    <property type="project" value="TreeGrafter"/>
</dbReference>
<evidence type="ECO:0000256" key="6">
    <source>
        <dbReference type="ARBA" id="ARBA00023163"/>
    </source>
</evidence>
<sequence length="164" mass="18457">MEHKSGVAGELDYFTEVCRRHNLKITPQRVAIYRILRGCPDHPSADYVFRIIRSDFPNISFETVNRSLLTFAEIGLIAIVESTSGVRRFDPDLDSHHHIHCIKCGRIFDFQHGDYDGITVPDSVTERFSVVGKRVVLHVICPDCIKKGLSLDPVLSEKHNSAGA</sequence>
<keyword evidence="2" id="KW-0678">Repressor</keyword>